<accession>A0A1B0BZI5</accession>
<evidence type="ECO:0000313" key="2">
    <source>
        <dbReference type="Proteomes" id="UP000092460"/>
    </source>
</evidence>
<name>A0A1B0BZI5_9MUSC</name>
<protein>
    <submittedName>
        <fullName evidence="1">Uncharacterized protein</fullName>
    </submittedName>
</protein>
<dbReference type="Proteomes" id="UP000092460">
    <property type="component" value="Unassembled WGS sequence"/>
</dbReference>
<dbReference type="EnsemblMetazoa" id="GPPI045137-RA">
    <property type="protein sequence ID" value="GPPI045137-PA"/>
    <property type="gene ID" value="GPPI045137"/>
</dbReference>
<sequence length="228" mass="24453">CNGLFNLDCGNKSLGLCNANISLVFNSKSIQPGVCGSLPCVPHVKPDLHLEPVDSVSLKLLSPSKFVGTGAGGGGGGFVILTSLSLVKFMPRVNLEPSSNVSVFSGLSNFCISSPSQLDIAPTPFSLLDKMRAAVSVLVAPLPLSQKLEKFLSLLSGCGIARYIRVQLQCEICLEELTLNEDAFCYVKGGRRVARNKLNSLTWTSKYLKPAFPTESVHEAFQKGYEIV</sequence>
<dbReference type="VEuPathDB" id="VectorBase:GPPI045137"/>
<keyword evidence="2" id="KW-1185">Reference proteome</keyword>
<evidence type="ECO:0000313" key="1">
    <source>
        <dbReference type="EnsemblMetazoa" id="GPPI045137-PA"/>
    </source>
</evidence>
<reference evidence="2" key="1">
    <citation type="submission" date="2015-01" db="EMBL/GenBank/DDBJ databases">
        <authorList>
            <person name="Aksoy S."/>
            <person name="Warren W."/>
            <person name="Wilson R.K."/>
        </authorList>
    </citation>
    <scope>NUCLEOTIDE SEQUENCE [LARGE SCALE GENOMIC DNA]</scope>
    <source>
        <strain evidence="2">IAEA</strain>
    </source>
</reference>
<dbReference type="EMBL" id="JXJN01023163">
    <property type="status" value="NOT_ANNOTATED_CDS"/>
    <property type="molecule type" value="Genomic_DNA"/>
</dbReference>
<organism evidence="1 2">
    <name type="scientific">Glossina palpalis gambiensis</name>
    <dbReference type="NCBI Taxonomy" id="67801"/>
    <lineage>
        <taxon>Eukaryota</taxon>
        <taxon>Metazoa</taxon>
        <taxon>Ecdysozoa</taxon>
        <taxon>Arthropoda</taxon>
        <taxon>Hexapoda</taxon>
        <taxon>Insecta</taxon>
        <taxon>Pterygota</taxon>
        <taxon>Neoptera</taxon>
        <taxon>Endopterygota</taxon>
        <taxon>Diptera</taxon>
        <taxon>Brachycera</taxon>
        <taxon>Muscomorpha</taxon>
        <taxon>Hippoboscoidea</taxon>
        <taxon>Glossinidae</taxon>
        <taxon>Glossina</taxon>
    </lineage>
</organism>
<reference evidence="1" key="2">
    <citation type="submission" date="2020-05" db="UniProtKB">
        <authorList>
            <consortium name="EnsemblMetazoa"/>
        </authorList>
    </citation>
    <scope>IDENTIFICATION</scope>
    <source>
        <strain evidence="1">IAEA</strain>
    </source>
</reference>
<dbReference type="AlphaFoldDB" id="A0A1B0BZI5"/>
<proteinExistence type="predicted"/>